<dbReference type="Proteomes" id="UP001236652">
    <property type="component" value="Chromosome"/>
</dbReference>
<reference evidence="1 2" key="1">
    <citation type="submission" date="2023-05" db="EMBL/GenBank/DDBJ databases">
        <title>Comparative genomics reveals the evidence of polycyclic aromatic hydrocarbons degradation in moderately halophilic genus Pontibacillus.</title>
        <authorList>
            <person name="Yang H."/>
            <person name="Qian Z."/>
        </authorList>
    </citation>
    <scope>NUCLEOTIDE SEQUENCE [LARGE SCALE GENOMIC DNA]</scope>
    <source>
        <strain evidence="2">HN14</strain>
    </source>
</reference>
<proteinExistence type="predicted"/>
<accession>A0ABY8UV11</accession>
<gene>
    <name evidence="1" type="ORF">QNI29_11240</name>
</gene>
<evidence type="ECO:0000313" key="1">
    <source>
        <dbReference type="EMBL" id="WIF96329.1"/>
    </source>
</evidence>
<evidence type="ECO:0000313" key="2">
    <source>
        <dbReference type="Proteomes" id="UP001236652"/>
    </source>
</evidence>
<dbReference type="EMBL" id="CP126446">
    <property type="protein sequence ID" value="WIF96329.1"/>
    <property type="molecule type" value="Genomic_DNA"/>
</dbReference>
<sequence length="49" mass="5663">MIYSILMVGILAKLRDEKALYLVDLIKGKHTLRSAEAKQRKYEDILSAR</sequence>
<dbReference type="RefSeq" id="WP_231416576.1">
    <property type="nucleotide sequence ID" value="NZ_CP126446.1"/>
</dbReference>
<name>A0ABY8UV11_9BACI</name>
<keyword evidence="2" id="KW-1185">Reference proteome</keyword>
<organism evidence="1 2">
    <name type="scientific">Pontibacillus chungwhensis</name>
    <dbReference type="NCBI Taxonomy" id="265426"/>
    <lineage>
        <taxon>Bacteria</taxon>
        <taxon>Bacillati</taxon>
        <taxon>Bacillota</taxon>
        <taxon>Bacilli</taxon>
        <taxon>Bacillales</taxon>
        <taxon>Bacillaceae</taxon>
        <taxon>Pontibacillus</taxon>
    </lineage>
</organism>
<protein>
    <submittedName>
        <fullName evidence="1">Uncharacterized protein</fullName>
    </submittedName>
</protein>